<sequence length="42" mass="5226">MKCQVLEDLYKSNGLRDHKWISEWHKQIKKQQFKQGREEQSH</sequence>
<organism evidence="1">
    <name type="scientific">Arundo donax</name>
    <name type="common">Giant reed</name>
    <name type="synonym">Donax arundinaceus</name>
    <dbReference type="NCBI Taxonomy" id="35708"/>
    <lineage>
        <taxon>Eukaryota</taxon>
        <taxon>Viridiplantae</taxon>
        <taxon>Streptophyta</taxon>
        <taxon>Embryophyta</taxon>
        <taxon>Tracheophyta</taxon>
        <taxon>Spermatophyta</taxon>
        <taxon>Magnoliopsida</taxon>
        <taxon>Liliopsida</taxon>
        <taxon>Poales</taxon>
        <taxon>Poaceae</taxon>
        <taxon>PACMAD clade</taxon>
        <taxon>Arundinoideae</taxon>
        <taxon>Arundineae</taxon>
        <taxon>Arundo</taxon>
    </lineage>
</organism>
<dbReference type="AlphaFoldDB" id="A0A0A9CKJ8"/>
<reference evidence="1" key="2">
    <citation type="journal article" date="2015" name="Data Brief">
        <title>Shoot transcriptome of the giant reed, Arundo donax.</title>
        <authorList>
            <person name="Barrero R.A."/>
            <person name="Guerrero F.D."/>
            <person name="Moolhuijzen P."/>
            <person name="Goolsby J.A."/>
            <person name="Tidwell J."/>
            <person name="Bellgard S.E."/>
            <person name="Bellgard M.I."/>
        </authorList>
    </citation>
    <scope>NUCLEOTIDE SEQUENCE</scope>
    <source>
        <tissue evidence="1">Shoot tissue taken approximately 20 cm above the soil surface</tissue>
    </source>
</reference>
<reference evidence="1" key="1">
    <citation type="submission" date="2014-09" db="EMBL/GenBank/DDBJ databases">
        <authorList>
            <person name="Magalhaes I.L.F."/>
            <person name="Oliveira U."/>
            <person name="Santos F.R."/>
            <person name="Vidigal T.H.D.A."/>
            <person name="Brescovit A.D."/>
            <person name="Santos A.J."/>
        </authorList>
    </citation>
    <scope>NUCLEOTIDE SEQUENCE</scope>
    <source>
        <tissue evidence="1">Shoot tissue taken approximately 20 cm above the soil surface</tissue>
    </source>
</reference>
<accession>A0A0A9CKJ8</accession>
<name>A0A0A9CKJ8_ARUDO</name>
<proteinExistence type="predicted"/>
<protein>
    <submittedName>
        <fullName evidence="1">Uncharacterized protein</fullName>
    </submittedName>
</protein>
<evidence type="ECO:0000313" key="1">
    <source>
        <dbReference type="EMBL" id="JAD73925.1"/>
    </source>
</evidence>
<dbReference type="EMBL" id="GBRH01223970">
    <property type="protein sequence ID" value="JAD73925.1"/>
    <property type="molecule type" value="Transcribed_RNA"/>
</dbReference>